<dbReference type="EMBL" id="JANPWB010000007">
    <property type="protein sequence ID" value="KAJ1174265.1"/>
    <property type="molecule type" value="Genomic_DNA"/>
</dbReference>
<comment type="caution">
    <text evidence="1">The sequence shown here is derived from an EMBL/GenBank/DDBJ whole genome shotgun (WGS) entry which is preliminary data.</text>
</comment>
<protein>
    <submittedName>
        <fullName evidence="1">Uncharacterized protein</fullName>
    </submittedName>
</protein>
<sequence>MLFLHRTHTMPLVTAREAECRTKVSSGKMCCDARAQRMRYCAVTGLEHREGNGVRMRGVEETVGWGEDAYLGLSCLSGSYLLRINAYQLYLLYVYSQQ</sequence>
<keyword evidence="2" id="KW-1185">Reference proteome</keyword>
<gene>
    <name evidence="1" type="ORF">NDU88_006087</name>
</gene>
<evidence type="ECO:0000313" key="2">
    <source>
        <dbReference type="Proteomes" id="UP001066276"/>
    </source>
</evidence>
<dbReference type="Proteomes" id="UP001066276">
    <property type="component" value="Chromosome 4_1"/>
</dbReference>
<evidence type="ECO:0000313" key="1">
    <source>
        <dbReference type="EMBL" id="KAJ1174265.1"/>
    </source>
</evidence>
<organism evidence="1 2">
    <name type="scientific">Pleurodeles waltl</name>
    <name type="common">Iberian ribbed newt</name>
    <dbReference type="NCBI Taxonomy" id="8319"/>
    <lineage>
        <taxon>Eukaryota</taxon>
        <taxon>Metazoa</taxon>
        <taxon>Chordata</taxon>
        <taxon>Craniata</taxon>
        <taxon>Vertebrata</taxon>
        <taxon>Euteleostomi</taxon>
        <taxon>Amphibia</taxon>
        <taxon>Batrachia</taxon>
        <taxon>Caudata</taxon>
        <taxon>Salamandroidea</taxon>
        <taxon>Salamandridae</taxon>
        <taxon>Pleurodelinae</taxon>
        <taxon>Pleurodeles</taxon>
    </lineage>
</organism>
<name>A0AAV7TCH5_PLEWA</name>
<reference evidence="1" key="1">
    <citation type="journal article" date="2022" name="bioRxiv">
        <title>Sequencing and chromosome-scale assembly of the giantPleurodeles waltlgenome.</title>
        <authorList>
            <person name="Brown T."/>
            <person name="Elewa A."/>
            <person name="Iarovenko S."/>
            <person name="Subramanian E."/>
            <person name="Araus A.J."/>
            <person name="Petzold A."/>
            <person name="Susuki M."/>
            <person name="Suzuki K.-i.T."/>
            <person name="Hayashi T."/>
            <person name="Toyoda A."/>
            <person name="Oliveira C."/>
            <person name="Osipova E."/>
            <person name="Leigh N.D."/>
            <person name="Simon A."/>
            <person name="Yun M.H."/>
        </authorList>
    </citation>
    <scope>NUCLEOTIDE SEQUENCE</scope>
    <source>
        <strain evidence="1">20211129_DDA</strain>
        <tissue evidence="1">Liver</tissue>
    </source>
</reference>
<proteinExistence type="predicted"/>
<dbReference type="AlphaFoldDB" id="A0AAV7TCH5"/>
<accession>A0AAV7TCH5</accession>